<feature type="domain" description="Protein kinase" evidence="1">
    <location>
        <begin position="292"/>
        <end position="579"/>
    </location>
</feature>
<dbReference type="GO" id="GO:0005524">
    <property type="term" value="F:ATP binding"/>
    <property type="evidence" value="ECO:0007669"/>
    <property type="project" value="InterPro"/>
</dbReference>
<dbReference type="PRINTS" id="PR00109">
    <property type="entry name" value="TYRKINASE"/>
</dbReference>
<accession>A0A4E9F490</accession>
<dbReference type="InterPro" id="IPR050122">
    <property type="entry name" value="RTK"/>
</dbReference>
<dbReference type="PANTHER" id="PTHR24416">
    <property type="entry name" value="TYROSINE-PROTEIN KINASE RECEPTOR"/>
    <property type="match status" value="1"/>
</dbReference>
<accession>A0A8L7TM71</accession>
<reference evidence="3" key="1">
    <citation type="journal article" date="2007" name="Science">
        <title>Draft genome of the filarial nematode parasite Brugia malayi.</title>
        <authorList>
            <person name="Ghedin E."/>
            <person name="Wang S."/>
            <person name="Spiro D."/>
            <person name="Caler E."/>
            <person name="Zhao Q."/>
            <person name="Crabtree J."/>
            <person name="Allen J.E."/>
            <person name="Delcher A.L."/>
            <person name="Guiliano D.B."/>
            <person name="Miranda-Saavedra D."/>
            <person name="Angiuoli S.V."/>
            <person name="Creasy T."/>
            <person name="Amedeo P."/>
            <person name="Haas B."/>
            <person name="El-Sayed N.M."/>
            <person name="Wortman J.R."/>
            <person name="Feldblyum T."/>
            <person name="Tallon L."/>
            <person name="Schatz M."/>
            <person name="Shumway M."/>
            <person name="Koo H."/>
            <person name="Salzberg S.L."/>
            <person name="Schobel S."/>
            <person name="Pertea M."/>
            <person name="Pop M."/>
            <person name="White O."/>
            <person name="Barton G.J."/>
            <person name="Carlow C.K."/>
            <person name="Crawford M.J."/>
            <person name="Daub J."/>
            <person name="Dimmic M.W."/>
            <person name="Estes C.F."/>
            <person name="Foster J.M."/>
            <person name="Ganatra M."/>
            <person name="Gregory W.F."/>
            <person name="Johnson N.M."/>
            <person name="Jin J."/>
            <person name="Komuniecki R."/>
            <person name="Korf I."/>
            <person name="Kumar S."/>
            <person name="Laney S."/>
            <person name="Li B.W."/>
            <person name="Li W."/>
            <person name="Lindblom T.H."/>
            <person name="Lustigman S."/>
            <person name="Ma D."/>
            <person name="Maina C.V."/>
            <person name="Martin D.M."/>
            <person name="McCarter J.P."/>
            <person name="McReynolds L."/>
            <person name="Mitreva M."/>
            <person name="Nutman T.B."/>
            <person name="Parkinson J."/>
            <person name="Peregrin-Alvarez J.M."/>
            <person name="Poole C."/>
            <person name="Ren Q."/>
            <person name="Saunders L."/>
            <person name="Sluder A.E."/>
            <person name="Smith K."/>
            <person name="Stanke M."/>
            <person name="Unnasch T.R."/>
            <person name="Ware J."/>
            <person name="Wei A.D."/>
            <person name="Weil G."/>
            <person name="Williams D.J."/>
            <person name="Zhang Y."/>
            <person name="Williams S.A."/>
            <person name="Fraser-Liggett C."/>
            <person name="Slatko B."/>
            <person name="Blaxter M.L."/>
            <person name="Scott A.L."/>
        </authorList>
    </citation>
    <scope>NUCLEOTIDE SEQUENCE</scope>
    <source>
        <strain evidence="3">FR3</strain>
    </source>
</reference>
<dbReference type="PROSITE" id="PS50011">
    <property type="entry name" value="PROTEIN_KINASE_DOM"/>
    <property type="match status" value="1"/>
</dbReference>
<evidence type="ECO:0000313" key="4">
    <source>
        <dbReference type="WBParaSite" id="Bm9913.1"/>
    </source>
</evidence>
<dbReference type="RefSeq" id="XP_042931293.1">
    <property type="nucleotide sequence ID" value="XM_043075359.1"/>
</dbReference>
<dbReference type="Gene3D" id="1.10.510.10">
    <property type="entry name" value="Transferase(Phosphotransferase) domain 1"/>
    <property type="match status" value="1"/>
</dbReference>
<organism evidence="2">
    <name type="scientific">Brugia malayi</name>
    <name type="common">Filarial nematode worm</name>
    <dbReference type="NCBI Taxonomy" id="6279"/>
    <lineage>
        <taxon>Eukaryota</taxon>
        <taxon>Metazoa</taxon>
        <taxon>Ecdysozoa</taxon>
        <taxon>Nematoda</taxon>
        <taxon>Chromadorea</taxon>
        <taxon>Rhabditida</taxon>
        <taxon>Spirurina</taxon>
        <taxon>Spiruromorpha</taxon>
        <taxon>Filarioidea</taxon>
        <taxon>Onchocercidae</taxon>
        <taxon>Brugia</taxon>
    </lineage>
</organism>
<keyword evidence="3" id="KW-1185">Reference proteome</keyword>
<name>A0A4E9F490_BRUMA</name>
<sequence>MGGKCSRMFQQDDLYIVQWQHRSLHQDFLSLDQGEIVIAREYHNRMTYEVKGATREIQNVVTVERLHHRKTCKNKGFISMDYLQFLSSTGLPKTAVSRAILSTYDIPREILECRWFVGCINPVEVGIWLRNDLQSSFGSYLVCQPSEIISHVAGWPNYVLVVKCLTEMGELCHEWEENQKHNVSRTFSPVYPVQAFRTDTISHTSQPLTSIAYIRIKRTTKSKRNIAEQKSMRNMNASLALGYPAEYHANPILGPEPMEIPVSPTFCQESKHTNGLIMVSDKKVIHYKINIISEIATKRKTFAGKTYRAILSSEGRYNEVAFKRLKKSYYQEELFEKCLDLLHVGRRQYSTELSSAAKNIPYRIQGEDYICKIAGFSTNDKMYGPWVAYEFVSGNSLDVALVMRKKDGLPPLTNRANFEIMYQIAAGMRYLENNGLCHRDLRAANILVYVQHQYSMAIKITDYMLTLSILNLSSLHWRWMDYEALEYRQFGIKTDIWSFGCVIFEILNPGKLPYSLEKIPIENPQGLIKFLGYGKRMTIQKSAQQRIPNFISTLINCCWMAPKSRPSFDDLFNFFYDLLFDFTNDYNKEGGSAQH</sequence>
<dbReference type="InterPro" id="IPR008266">
    <property type="entry name" value="Tyr_kinase_AS"/>
</dbReference>
<dbReference type="InterPro" id="IPR020635">
    <property type="entry name" value="Tyr_kinase_cat_dom"/>
</dbReference>
<dbReference type="Proteomes" id="UP000006672">
    <property type="component" value="Unassembled WGS sequence"/>
</dbReference>
<dbReference type="SMART" id="SM00219">
    <property type="entry name" value="TyrKc"/>
    <property type="match status" value="1"/>
</dbReference>
<dbReference type="WBParaSite" id="Bm9913.1">
    <property type="protein sequence ID" value="Bm9913.1"/>
    <property type="gene ID" value="WBGene00230174"/>
</dbReference>
<reference evidence="2" key="2">
    <citation type="submission" date="2019-04" db="EMBL/GenBank/DDBJ databases">
        <authorList>
            <person name="Howe K."/>
            <person name="Paulini M."/>
            <person name="Williams G."/>
        </authorList>
    </citation>
    <scope>NUCLEOTIDE SEQUENCE [LARGE SCALE GENOMIC DNA]</scope>
    <source>
        <strain evidence="2">FR3</strain>
    </source>
</reference>
<dbReference type="OrthoDB" id="4062651at2759"/>
<evidence type="ECO:0000313" key="2">
    <source>
        <dbReference type="EMBL" id="VIO89091.1"/>
    </source>
</evidence>
<evidence type="ECO:0000259" key="1">
    <source>
        <dbReference type="PROSITE" id="PS50011"/>
    </source>
</evidence>
<dbReference type="PROSITE" id="PS00109">
    <property type="entry name" value="PROTEIN_KINASE_TYR"/>
    <property type="match status" value="1"/>
</dbReference>
<dbReference type="EMBL" id="CAAKNF010000196">
    <property type="protein sequence ID" value="VIO89091.1"/>
    <property type="molecule type" value="Genomic_DNA"/>
</dbReference>
<dbReference type="KEGG" id="bmy:BM_BM9913"/>
<dbReference type="PANTHER" id="PTHR24416:SF600">
    <property type="entry name" value="PDGF- AND VEGF-RECEPTOR RELATED, ISOFORM J"/>
    <property type="match status" value="1"/>
</dbReference>
<protein>
    <submittedName>
        <fullName evidence="4">Protein kinase domain-containing protein</fullName>
    </submittedName>
</protein>
<proteinExistence type="predicted"/>
<dbReference type="CTD" id="6101655"/>
<dbReference type="InterPro" id="IPR000719">
    <property type="entry name" value="Prot_kinase_dom"/>
</dbReference>
<dbReference type="InterPro" id="IPR011009">
    <property type="entry name" value="Kinase-like_dom_sf"/>
</dbReference>
<dbReference type="SUPFAM" id="SSF56112">
    <property type="entry name" value="Protein kinase-like (PK-like)"/>
    <property type="match status" value="1"/>
</dbReference>
<dbReference type="AlphaFoldDB" id="A0A4E9F490"/>
<reference evidence="4" key="3">
    <citation type="submission" date="2022-04" db="UniProtKB">
        <authorList>
            <consortium name="WormBaseParasite"/>
        </authorList>
    </citation>
    <scope>IDENTIFICATION</scope>
</reference>
<dbReference type="InterPro" id="IPR001245">
    <property type="entry name" value="Ser-Thr/Tyr_kinase_cat_dom"/>
</dbReference>
<dbReference type="GO" id="GO:0043235">
    <property type="term" value="C:receptor complex"/>
    <property type="evidence" value="ECO:0007669"/>
    <property type="project" value="TreeGrafter"/>
</dbReference>
<dbReference type="GO" id="GO:0004714">
    <property type="term" value="F:transmembrane receptor protein tyrosine kinase activity"/>
    <property type="evidence" value="ECO:0007669"/>
    <property type="project" value="TreeGrafter"/>
</dbReference>
<dbReference type="GO" id="GO:0005886">
    <property type="term" value="C:plasma membrane"/>
    <property type="evidence" value="ECO:0007669"/>
    <property type="project" value="TreeGrafter"/>
</dbReference>
<dbReference type="GeneID" id="6101655"/>
<gene>
    <name evidence="2" type="primary">Bm9913</name>
    <name evidence="2" type="ORF">BM_BM9913</name>
</gene>
<dbReference type="Pfam" id="PF07714">
    <property type="entry name" value="PK_Tyr_Ser-Thr"/>
    <property type="match status" value="1"/>
</dbReference>
<evidence type="ECO:0000313" key="3">
    <source>
        <dbReference type="Proteomes" id="UP000006672"/>
    </source>
</evidence>
<dbReference type="GO" id="GO:0007169">
    <property type="term" value="P:cell surface receptor protein tyrosine kinase signaling pathway"/>
    <property type="evidence" value="ECO:0007669"/>
    <property type="project" value="TreeGrafter"/>
</dbReference>